<evidence type="ECO:0000313" key="2">
    <source>
        <dbReference type="Proteomes" id="UP000005640"/>
    </source>
</evidence>
<dbReference type="ChiTaRS" id="TYRO3">
    <property type="organism name" value="human"/>
</dbReference>
<dbReference type="ExpressionAtlas" id="H0YKZ2">
    <property type="expression patterns" value="baseline and differential"/>
</dbReference>
<dbReference type="UCSC" id="uc059hzl.1">
    <property type="organism name" value="human"/>
</dbReference>
<dbReference type="Bgee" id="ENSG00000092445">
    <property type="expression patterns" value="Expressed in frontal pole and 178 other cell types or tissues"/>
</dbReference>
<dbReference type="Proteomes" id="UP000005640">
    <property type="component" value="Chromosome 15"/>
</dbReference>
<dbReference type="OpenTargets" id="ENSG00000092445"/>
<dbReference type="Ensembl" id="ENST00000559851.1">
    <property type="protein sequence ID" value="ENSP00000452995.1"/>
    <property type="gene ID" value="ENSG00000092445.13"/>
</dbReference>
<reference evidence="1 2" key="3">
    <citation type="journal article" date="2006" name="Nature">
        <title>Analysis of the DNA sequence and duplication history of human chromosome 15.</title>
        <authorList>
            <person name="Zody M.C."/>
            <person name="Garber M."/>
            <person name="Sharpe T."/>
            <person name="Young S.K."/>
            <person name="Rowen L."/>
            <person name="O'Neill K."/>
            <person name="Whittaker C.A."/>
            <person name="Kamal M."/>
            <person name="Chang J.L."/>
            <person name="Cuomo C.A."/>
            <person name="Dewar K."/>
            <person name="FitzGerald M.G."/>
            <person name="Kodira C.D."/>
            <person name="Madan A."/>
            <person name="Qin S."/>
            <person name="Yang X."/>
            <person name="Abbasi N."/>
            <person name="Abouelleil A."/>
            <person name="Arachchi H.M."/>
            <person name="Baradarani L."/>
            <person name="Birditt B."/>
            <person name="Bloom S."/>
            <person name="Bloom T."/>
            <person name="Borowsky M.L."/>
            <person name="Burke J."/>
            <person name="Butler J."/>
            <person name="Cook A."/>
            <person name="DeArellano K."/>
            <person name="DeCaprio D."/>
            <person name="Dorris L.III."/>
            <person name="Dors M."/>
            <person name="Eichler E.E."/>
            <person name="Engels R."/>
            <person name="Fahey J."/>
            <person name="Fleetwood P."/>
            <person name="Friedman C."/>
            <person name="Gearin G."/>
            <person name="Hall J.L."/>
            <person name="Hensley G."/>
            <person name="Johnson E."/>
            <person name="Jones C."/>
            <person name="Kamat A."/>
            <person name="Kaur A."/>
            <person name="Locke D.P."/>
            <person name="Madan A."/>
            <person name="Munson G."/>
            <person name="Jaffe D.B."/>
            <person name="Lui A."/>
            <person name="Macdonald P."/>
            <person name="Mauceli E."/>
            <person name="Naylor J.W."/>
            <person name="Nesbitt R."/>
            <person name="Nicol R."/>
            <person name="O'Leary S.B."/>
            <person name="Ratcliffe A."/>
            <person name="Rounsley S."/>
            <person name="She X."/>
            <person name="Sneddon K.M."/>
            <person name="Stewart S."/>
            <person name="Sougnez C."/>
            <person name="Stone S.M."/>
            <person name="Topham K."/>
            <person name="Vincent D."/>
            <person name="Wang S."/>
            <person name="Zimmer A.R."/>
            <person name="Birren B.W."/>
            <person name="Hood L."/>
            <person name="Lander E.S."/>
            <person name="Nusbaum C."/>
        </authorList>
    </citation>
    <scope>NUCLEOTIDE SEQUENCE [LARGE SCALE GENOMIC DNA]</scope>
</reference>
<dbReference type="AlphaFoldDB" id="H0YKZ2"/>
<dbReference type="Ensembl" id="ENST00000559851.1">
    <property type="protein sequence ID" value="ENSP00000452995.1"/>
    <property type="gene ID" value="ENSG00000092445.12"/>
</dbReference>
<feature type="non-terminal residue" evidence="1">
    <location>
        <position position="1"/>
    </location>
</feature>
<accession>H0YKZ2</accession>
<organism evidence="1 2">
    <name type="scientific">Homo sapiens</name>
    <name type="common">Human</name>
    <dbReference type="NCBI Taxonomy" id="9606"/>
    <lineage>
        <taxon>Eukaryota</taxon>
        <taxon>Metazoa</taxon>
        <taxon>Chordata</taxon>
        <taxon>Craniata</taxon>
        <taxon>Vertebrata</taxon>
        <taxon>Euteleostomi</taxon>
        <taxon>Mammalia</taxon>
        <taxon>Eutheria</taxon>
        <taxon>Euarchontoglires</taxon>
        <taxon>Primates</taxon>
        <taxon>Haplorrhini</taxon>
        <taxon>Catarrhini</taxon>
        <taxon>Hominidae</taxon>
        <taxon>Homo</taxon>
    </lineage>
</organism>
<dbReference type="MassIVE" id="H0YKZ2"/>
<evidence type="ECO:0000313" key="1">
    <source>
        <dbReference type="Ensembl" id="ENSP00000452995.1"/>
    </source>
</evidence>
<name>H0YKZ2_HUMAN</name>
<reference evidence="1" key="5">
    <citation type="submission" date="2025-09" db="UniProtKB">
        <authorList>
            <consortium name="Ensembl"/>
        </authorList>
    </citation>
    <scope>IDENTIFICATION</scope>
</reference>
<dbReference type="OrthoDB" id="4062651at2759"/>
<keyword evidence="2" id="KW-1185">Reference proteome</keyword>
<reference evidence="1 2" key="2">
    <citation type="journal article" date="2004" name="Nature">
        <title>Finishing the euchromatic sequence of the human genome.</title>
        <authorList>
            <consortium name="International Human Genome Sequencing Consortium"/>
        </authorList>
    </citation>
    <scope>NUCLEOTIDE SEQUENCE [LARGE SCALE GENOMIC DNA]</scope>
</reference>
<reference evidence="1 2" key="1">
    <citation type="journal article" date="2001" name="Nature">
        <title>Initial sequencing and analysis of the human genome.</title>
        <authorList>
            <consortium name="International Human Genome Sequencing Consortium"/>
            <person name="Lander E.S."/>
            <person name="Linton L.M."/>
            <person name="Birren B."/>
            <person name="Nusbaum C."/>
            <person name="Zody M.C."/>
            <person name="Baldwin J."/>
            <person name="Devon K."/>
            <person name="Dewar K."/>
            <person name="Doyle M."/>
            <person name="FitzHugh W."/>
            <person name="Funke R."/>
            <person name="Gage D."/>
            <person name="Harris K."/>
            <person name="Heaford A."/>
            <person name="Howland J."/>
            <person name="Kann L."/>
            <person name="Lehoczky J."/>
            <person name="LeVine R."/>
            <person name="McEwan P."/>
            <person name="McKernan K."/>
            <person name="Meldrim J."/>
            <person name="Mesirov J.P."/>
            <person name="Miranda C."/>
            <person name="Morris W."/>
            <person name="Naylor J."/>
            <person name="Raymond C."/>
            <person name="Rosetti M."/>
            <person name="Santos R."/>
            <person name="Sheridan A."/>
            <person name="Sougnez C."/>
            <person name="Stange-Thomann N."/>
            <person name="Stojanovic N."/>
            <person name="Subramanian A."/>
            <person name="Wyman D."/>
            <person name="Rogers J."/>
            <person name="Sulston J."/>
            <person name="Ainscough R."/>
            <person name="Beck S."/>
            <person name="Bentley D."/>
            <person name="Burton J."/>
            <person name="Clee C."/>
            <person name="Carter N."/>
            <person name="Coulson A."/>
            <person name="Deadman R."/>
            <person name="Deloukas P."/>
            <person name="Dunham A."/>
            <person name="Dunham I."/>
            <person name="Durbin R."/>
            <person name="French L."/>
            <person name="Grafham D."/>
            <person name="Gregory S."/>
            <person name="Hubbard T."/>
            <person name="Humphray S."/>
            <person name="Hunt A."/>
            <person name="Jones M."/>
            <person name="Lloyd C."/>
            <person name="McMurray A."/>
            <person name="Matthews L."/>
            <person name="Mercer S."/>
            <person name="Milne S."/>
            <person name="Mullikin J.C."/>
            <person name="Mungall A."/>
            <person name="Plumb R."/>
            <person name="Ross M."/>
            <person name="Shownkeen R."/>
            <person name="Sims S."/>
            <person name="Waterston R.H."/>
            <person name="Wilson R.K."/>
            <person name="Hillier L.W."/>
            <person name="McPherson J.D."/>
            <person name="Marra M.A."/>
            <person name="Mardis E.R."/>
            <person name="Fulton L.A."/>
            <person name="Chinwalla A.T."/>
            <person name="Pepin K.H."/>
            <person name="Gish W.R."/>
            <person name="Chissoe S.L."/>
            <person name="Wendl M.C."/>
            <person name="Delehaunty K.D."/>
            <person name="Miner T.L."/>
            <person name="Delehaunty A."/>
            <person name="Kramer J.B."/>
            <person name="Cook L.L."/>
            <person name="Fulton R.S."/>
            <person name="Johnson D.L."/>
            <person name="Minx P.J."/>
            <person name="Clifton S.W."/>
            <person name="Hawkins T."/>
            <person name="Branscomb E."/>
            <person name="Predki P."/>
            <person name="Richardson P."/>
            <person name="Wenning S."/>
            <person name="Slezak T."/>
            <person name="Doggett N."/>
            <person name="Cheng J.F."/>
            <person name="Olsen A."/>
            <person name="Lucas S."/>
            <person name="Elkin C."/>
            <person name="Uberbacher E."/>
            <person name="Frazier M."/>
            <person name="Gibbs R.A."/>
            <person name="Muzny D.M."/>
            <person name="Scherer S.E."/>
            <person name="Bouck J.B."/>
            <person name="Sodergren E.J."/>
            <person name="Worley K.C."/>
            <person name="Rives C.M."/>
            <person name="Gorrell J.H."/>
            <person name="Metzker M.L."/>
            <person name="Naylor S.L."/>
            <person name="Kucherlapati R.S."/>
            <person name="Nelson D.L."/>
            <person name="Weinstock G.M."/>
            <person name="Sakaki Y."/>
            <person name="Fujiyama A."/>
            <person name="Hattori M."/>
            <person name="Yada T."/>
            <person name="Toyoda A."/>
            <person name="Itoh T."/>
            <person name="Kawagoe C."/>
            <person name="Watanabe H."/>
            <person name="Totoki Y."/>
            <person name="Taylor T."/>
            <person name="Weissenbach J."/>
            <person name="Heilig R."/>
            <person name="Saurin W."/>
            <person name="Artiguenave F."/>
            <person name="Brottier P."/>
            <person name="Bruls T."/>
            <person name="Pelletier E."/>
            <person name="Robert C."/>
            <person name="Wincker P."/>
            <person name="Smith D.R."/>
            <person name="Doucette-Stamm L."/>
            <person name="Rubenfield M."/>
            <person name="Weinstock K."/>
            <person name="Lee H.M."/>
            <person name="Dubois J."/>
            <person name="Rosenthal A."/>
            <person name="Platzer M."/>
            <person name="Nyakatura G."/>
            <person name="Taudien S."/>
            <person name="Rump A."/>
            <person name="Yang H."/>
            <person name="Yu J."/>
            <person name="Wang J."/>
            <person name="Huang G."/>
            <person name="Gu J."/>
            <person name="Hood L."/>
            <person name="Rowen L."/>
            <person name="Madan A."/>
            <person name="Qin S."/>
            <person name="Davis R.W."/>
            <person name="Federspiel N.A."/>
            <person name="Abola A.P."/>
            <person name="Proctor M.J."/>
            <person name="Myers R.M."/>
            <person name="Schmutz J."/>
            <person name="Dickson M."/>
            <person name="Grimwood J."/>
            <person name="Cox D.R."/>
            <person name="Olson M.V."/>
            <person name="Kaul R."/>
            <person name="Raymond C."/>
            <person name="Shimizu N."/>
            <person name="Kawasaki K."/>
            <person name="Minoshima S."/>
            <person name="Evans G.A."/>
            <person name="Athanasiou M."/>
            <person name="Schultz R."/>
            <person name="Roe B.A."/>
            <person name="Chen F."/>
            <person name="Pan H."/>
            <person name="Ramser J."/>
            <person name="Lehrach H."/>
            <person name="Reinhardt R."/>
            <person name="McCombie W.R."/>
            <person name="de la Bastide M."/>
            <person name="Dedhia N."/>
            <person name="Blocker H."/>
            <person name="Hornischer K."/>
            <person name="Nordsiek G."/>
            <person name="Agarwala R."/>
            <person name="Aravind L."/>
            <person name="Bailey J.A."/>
            <person name="Bateman A."/>
            <person name="Batzoglou S."/>
            <person name="Birney E."/>
            <person name="Bork P."/>
            <person name="Brown D.G."/>
            <person name="Burge C.B."/>
            <person name="Cerutti L."/>
            <person name="Chen H.C."/>
            <person name="Church D."/>
            <person name="Clamp M."/>
            <person name="Copley R.R."/>
            <person name="Doerks T."/>
            <person name="Eddy S.R."/>
            <person name="Eichler E.E."/>
            <person name="Furey T.S."/>
            <person name="Galagan J."/>
            <person name="Gilbert J.G."/>
            <person name="Harmon C."/>
            <person name="Hayashizaki Y."/>
            <person name="Haussler D."/>
            <person name="Hermjakob H."/>
            <person name="Hokamp K."/>
            <person name="Jang W."/>
            <person name="Johnson L.S."/>
            <person name="Jones T.A."/>
            <person name="Kasif S."/>
            <person name="Kaspryzk A."/>
            <person name="Kennedy S."/>
            <person name="Kent W.J."/>
            <person name="Kitts P."/>
            <person name="Koonin E.V."/>
            <person name="Korf I."/>
            <person name="Kulp D."/>
            <person name="Lancet D."/>
            <person name="Lowe T.M."/>
            <person name="McLysaght A."/>
            <person name="Mikkelsen T."/>
            <person name="Moran J.V."/>
            <person name="Mulder N."/>
            <person name="Pollara V.J."/>
            <person name="Ponting C.P."/>
            <person name="Schuler G."/>
            <person name="Schultz J."/>
            <person name="Slater G."/>
            <person name="Smit A.F."/>
            <person name="Stupka E."/>
            <person name="Szustakowski J."/>
            <person name="Thierry-Mieg D."/>
            <person name="Thierry-Mieg J."/>
            <person name="Wagner L."/>
            <person name="Wallis J."/>
            <person name="Wheeler R."/>
            <person name="Williams A."/>
            <person name="Wolf Y.I."/>
            <person name="Wolfe K.H."/>
            <person name="Yang S.P."/>
            <person name="Yeh R.F."/>
            <person name="Collins F."/>
            <person name="Guyer M.S."/>
            <person name="Peterson J."/>
            <person name="Felsenfeld A."/>
            <person name="Wetterstrand K.A."/>
            <person name="Patrinos A."/>
            <person name="Morgan M.J."/>
            <person name="de Jong P."/>
            <person name="Catanese J.J."/>
            <person name="Osoegawa K."/>
            <person name="Shizuya H."/>
            <person name="Choi S."/>
            <person name="Chen Y.J."/>
        </authorList>
    </citation>
    <scope>NUCLEOTIDE SEQUENCE [LARGE SCALE GENOMIC DNA]</scope>
</reference>
<dbReference type="HOGENOM" id="CLU_3427873_0_0_1"/>
<dbReference type="VEuPathDB" id="HostDB:ENSG00000092445"/>
<sequence>VKMLKGAHLVLFPPSPSPSPS</sequence>
<dbReference type="EMBL" id="AC016134">
    <property type="status" value="NOT_ANNOTATED_CDS"/>
    <property type="molecule type" value="Genomic_DNA"/>
</dbReference>
<dbReference type="GeneTree" id="ENSGT00940000155879"/>
<gene>
    <name evidence="1" type="primary">TYRO3</name>
</gene>
<protein>
    <submittedName>
        <fullName evidence="1">TYRO3 protein tyrosine kinase</fullName>
    </submittedName>
</protein>
<dbReference type="HGNC" id="HGNC:12446">
    <property type="gene designation" value="TYRO3"/>
</dbReference>
<proteinExistence type="predicted"/>
<reference evidence="1" key="4">
    <citation type="submission" date="2025-08" db="UniProtKB">
        <authorList>
            <consortium name="Ensembl"/>
        </authorList>
    </citation>
    <scope>IDENTIFICATION</scope>
</reference>